<dbReference type="PANTHER" id="PTHR43806">
    <property type="entry name" value="PEPTIDASE S8"/>
    <property type="match status" value="1"/>
</dbReference>
<reference evidence="8 9" key="1">
    <citation type="journal article" date="2018" name="Gigascience">
        <title>Genomes of trombidid mites reveal novel predicted allergens and laterally-transferred genes associated with secondary metabolism.</title>
        <authorList>
            <person name="Dong X."/>
            <person name="Chaisiri K."/>
            <person name="Xia D."/>
            <person name="Armstrong S.D."/>
            <person name="Fang Y."/>
            <person name="Donnelly M.J."/>
            <person name="Kadowaki T."/>
            <person name="McGarry J.W."/>
            <person name="Darby A.C."/>
            <person name="Makepeace B.L."/>
        </authorList>
    </citation>
    <scope>NUCLEOTIDE SEQUENCE [LARGE SCALE GENOMIC DNA]</scope>
    <source>
        <strain evidence="8">UoL-UT</strain>
    </source>
</reference>
<comment type="caution">
    <text evidence="8">The sequence shown here is derived from an EMBL/GenBank/DDBJ whole genome shotgun (WGS) entry which is preliminary data.</text>
</comment>
<keyword evidence="9" id="KW-1185">Reference proteome</keyword>
<feature type="signal peptide" evidence="6">
    <location>
        <begin position="1"/>
        <end position="17"/>
    </location>
</feature>
<feature type="domain" description="Peptidase S8/S53" evidence="7">
    <location>
        <begin position="4"/>
        <end position="92"/>
    </location>
</feature>
<keyword evidence="3" id="KW-0378">Hydrolase</keyword>
<keyword evidence="6" id="KW-0732">Signal</keyword>
<evidence type="ECO:0000256" key="1">
    <source>
        <dbReference type="ARBA" id="ARBA00011073"/>
    </source>
</evidence>
<dbReference type="PANTHER" id="PTHR43806:SF11">
    <property type="entry name" value="CEREVISIN-RELATED"/>
    <property type="match status" value="1"/>
</dbReference>
<evidence type="ECO:0000256" key="3">
    <source>
        <dbReference type="ARBA" id="ARBA00022801"/>
    </source>
</evidence>
<dbReference type="VEuPathDB" id="VectorBase:LDEU009934"/>
<dbReference type="STRING" id="299467.A0A443S3J2"/>
<comment type="similarity">
    <text evidence="1 5">Belongs to the peptidase S8 family.</text>
</comment>
<proteinExistence type="inferred from homology"/>
<dbReference type="SUPFAM" id="SSF52743">
    <property type="entry name" value="Subtilisin-like"/>
    <property type="match status" value="1"/>
</dbReference>
<dbReference type="Pfam" id="PF00082">
    <property type="entry name" value="Peptidase_S8"/>
    <property type="match status" value="1"/>
</dbReference>
<dbReference type="AlphaFoldDB" id="A0A443S3J2"/>
<dbReference type="Proteomes" id="UP000288716">
    <property type="component" value="Unassembled WGS sequence"/>
</dbReference>
<feature type="chain" id="PRO_5019474959" evidence="6">
    <location>
        <begin position="18"/>
        <end position="101"/>
    </location>
</feature>
<dbReference type="InterPro" id="IPR050131">
    <property type="entry name" value="Peptidase_S8_subtilisin-like"/>
</dbReference>
<sequence>MVVKKGLFLLIIAGNAAVDTCTRSASSTPLVFTVAASNISNALAPFSNYGTCVDIIAPGVNSRIAYLSNRYADGDGTSLATPYLAGWAAVVQGCTSKHLKN</sequence>
<organism evidence="8 9">
    <name type="scientific">Leptotrombidium deliense</name>
    <dbReference type="NCBI Taxonomy" id="299467"/>
    <lineage>
        <taxon>Eukaryota</taxon>
        <taxon>Metazoa</taxon>
        <taxon>Ecdysozoa</taxon>
        <taxon>Arthropoda</taxon>
        <taxon>Chelicerata</taxon>
        <taxon>Arachnida</taxon>
        <taxon>Acari</taxon>
        <taxon>Acariformes</taxon>
        <taxon>Trombidiformes</taxon>
        <taxon>Prostigmata</taxon>
        <taxon>Anystina</taxon>
        <taxon>Parasitengona</taxon>
        <taxon>Trombiculoidea</taxon>
        <taxon>Trombiculidae</taxon>
        <taxon>Leptotrombidium</taxon>
    </lineage>
</organism>
<dbReference type="GO" id="GO:0006508">
    <property type="term" value="P:proteolysis"/>
    <property type="evidence" value="ECO:0007669"/>
    <property type="project" value="UniProtKB-KW"/>
</dbReference>
<evidence type="ECO:0000313" key="9">
    <source>
        <dbReference type="Proteomes" id="UP000288716"/>
    </source>
</evidence>
<dbReference type="PROSITE" id="PS51892">
    <property type="entry name" value="SUBTILASE"/>
    <property type="match status" value="1"/>
</dbReference>
<evidence type="ECO:0000259" key="7">
    <source>
        <dbReference type="Pfam" id="PF00082"/>
    </source>
</evidence>
<dbReference type="InterPro" id="IPR036852">
    <property type="entry name" value="Peptidase_S8/S53_dom_sf"/>
</dbReference>
<accession>A0A443S3J2</accession>
<keyword evidence="2" id="KW-0645">Protease</keyword>
<dbReference type="GO" id="GO:0004252">
    <property type="term" value="F:serine-type endopeptidase activity"/>
    <property type="evidence" value="ECO:0007669"/>
    <property type="project" value="InterPro"/>
</dbReference>
<name>A0A443S3J2_9ACAR</name>
<dbReference type="OrthoDB" id="206201at2759"/>
<comment type="caution">
    <text evidence="5">Lacks conserved residue(s) required for the propagation of feature annotation.</text>
</comment>
<evidence type="ECO:0000313" key="8">
    <source>
        <dbReference type="EMBL" id="RWS22106.1"/>
    </source>
</evidence>
<evidence type="ECO:0000256" key="2">
    <source>
        <dbReference type="ARBA" id="ARBA00022670"/>
    </source>
</evidence>
<dbReference type="Gene3D" id="3.40.50.200">
    <property type="entry name" value="Peptidase S8/S53 domain"/>
    <property type="match status" value="1"/>
</dbReference>
<protein>
    <submittedName>
        <fullName evidence="8">Proteinase T-like protein</fullName>
    </submittedName>
</protein>
<dbReference type="InterPro" id="IPR000209">
    <property type="entry name" value="Peptidase_S8/S53_dom"/>
</dbReference>
<dbReference type="GO" id="GO:0005615">
    <property type="term" value="C:extracellular space"/>
    <property type="evidence" value="ECO:0007669"/>
    <property type="project" value="TreeGrafter"/>
</dbReference>
<evidence type="ECO:0000256" key="4">
    <source>
        <dbReference type="ARBA" id="ARBA00022825"/>
    </source>
</evidence>
<gene>
    <name evidence="8" type="ORF">B4U80_09237</name>
</gene>
<evidence type="ECO:0000256" key="5">
    <source>
        <dbReference type="PROSITE-ProRule" id="PRU01240"/>
    </source>
</evidence>
<keyword evidence="4" id="KW-0720">Serine protease</keyword>
<dbReference type="EMBL" id="NCKV01009829">
    <property type="protein sequence ID" value="RWS22106.1"/>
    <property type="molecule type" value="Genomic_DNA"/>
</dbReference>
<evidence type="ECO:0000256" key="6">
    <source>
        <dbReference type="SAM" id="SignalP"/>
    </source>
</evidence>